<dbReference type="SUPFAM" id="SSF47226">
    <property type="entry name" value="Histidine-containing phosphotransfer domain, HPT domain"/>
    <property type="match status" value="1"/>
</dbReference>
<dbReference type="EMBL" id="JBJYXY010000001">
    <property type="protein sequence ID" value="MFN2977075.1"/>
    <property type="molecule type" value="Genomic_DNA"/>
</dbReference>
<sequence>MNAGSTQAAIAAIWRRQVPQTRERLGLLRKAADHLAETRTMEPDLRAQALDIAHKLAGSLGMFGYFDATDHARAIELELHHTGLPQPERLEQHVTALEASLQQALN</sequence>
<dbReference type="Proteomes" id="UP001634747">
    <property type="component" value="Unassembled WGS sequence"/>
</dbReference>
<dbReference type="RefSeq" id="WP_263414750.1">
    <property type="nucleotide sequence ID" value="NZ_BAABBH010000001.1"/>
</dbReference>
<dbReference type="Pfam" id="PF01627">
    <property type="entry name" value="Hpt"/>
    <property type="match status" value="1"/>
</dbReference>
<evidence type="ECO:0000313" key="3">
    <source>
        <dbReference type="Proteomes" id="UP001634747"/>
    </source>
</evidence>
<keyword evidence="3" id="KW-1185">Reference proteome</keyword>
<name>A0ABW9KMQ3_9BACT</name>
<comment type="caution">
    <text evidence="2">The sequence shown here is derived from an EMBL/GenBank/DDBJ whole genome shotgun (WGS) entry which is preliminary data.</text>
</comment>
<organism evidence="2 3">
    <name type="scientific">Terriglobus aquaticus</name>
    <dbReference type="NCBI Taxonomy" id="940139"/>
    <lineage>
        <taxon>Bacteria</taxon>
        <taxon>Pseudomonadati</taxon>
        <taxon>Acidobacteriota</taxon>
        <taxon>Terriglobia</taxon>
        <taxon>Terriglobales</taxon>
        <taxon>Acidobacteriaceae</taxon>
        <taxon>Terriglobus</taxon>
    </lineage>
</organism>
<reference evidence="2 3" key="1">
    <citation type="submission" date="2024-12" db="EMBL/GenBank/DDBJ databases">
        <authorList>
            <person name="Lee Y."/>
        </authorList>
    </citation>
    <scope>NUCLEOTIDE SEQUENCE [LARGE SCALE GENOMIC DNA]</scope>
    <source>
        <strain evidence="2 3">03SUJ4</strain>
    </source>
</reference>
<evidence type="ECO:0000259" key="1">
    <source>
        <dbReference type="Pfam" id="PF01627"/>
    </source>
</evidence>
<dbReference type="InterPro" id="IPR008207">
    <property type="entry name" value="Sig_transdc_His_kin_Hpt_dom"/>
</dbReference>
<dbReference type="InterPro" id="IPR036641">
    <property type="entry name" value="HPT_dom_sf"/>
</dbReference>
<proteinExistence type="predicted"/>
<evidence type="ECO:0000313" key="2">
    <source>
        <dbReference type="EMBL" id="MFN2977075.1"/>
    </source>
</evidence>
<gene>
    <name evidence="2" type="ORF">ACK2TP_14985</name>
</gene>
<feature type="domain" description="HPt" evidence="1">
    <location>
        <begin position="21"/>
        <end position="104"/>
    </location>
</feature>
<dbReference type="Gene3D" id="1.20.120.160">
    <property type="entry name" value="HPT domain"/>
    <property type="match status" value="1"/>
</dbReference>
<protein>
    <submittedName>
        <fullName evidence="2">Hpt domain-containing protein</fullName>
    </submittedName>
</protein>
<accession>A0ABW9KMQ3</accession>